<sequence>MDSLHQKRHRAHISKARFRRSVTDTLDYIVNTGLSIYERVRNFLTALTSSTTIVVDQFPLSADLLKQIGDADFMLNVSSHLPQAQSLKKTLDIENVISPV</sequence>
<proteinExistence type="predicted"/>
<reference evidence="1 2" key="1">
    <citation type="journal article" date="2020" name="Nat. Commun.">
        <title>Genome of Tripterygium wilfordii and identification of cytochrome P450 involved in triptolide biosynthesis.</title>
        <authorList>
            <person name="Tu L."/>
            <person name="Su P."/>
            <person name="Zhang Z."/>
            <person name="Gao L."/>
            <person name="Wang J."/>
            <person name="Hu T."/>
            <person name="Zhou J."/>
            <person name="Zhang Y."/>
            <person name="Zhao Y."/>
            <person name="Liu Y."/>
            <person name="Song Y."/>
            <person name="Tong Y."/>
            <person name="Lu Y."/>
            <person name="Yang J."/>
            <person name="Xu C."/>
            <person name="Jia M."/>
            <person name="Peters R.J."/>
            <person name="Huang L."/>
            <person name="Gao W."/>
        </authorList>
    </citation>
    <scope>NUCLEOTIDE SEQUENCE [LARGE SCALE GENOMIC DNA]</scope>
    <source>
        <strain evidence="2">cv. XIE 37</strain>
        <tissue evidence="1">Leaf</tissue>
    </source>
</reference>
<organism evidence="1 2">
    <name type="scientific">Tripterygium wilfordii</name>
    <name type="common">Thunder God vine</name>
    <dbReference type="NCBI Taxonomy" id="458696"/>
    <lineage>
        <taxon>Eukaryota</taxon>
        <taxon>Viridiplantae</taxon>
        <taxon>Streptophyta</taxon>
        <taxon>Embryophyta</taxon>
        <taxon>Tracheophyta</taxon>
        <taxon>Spermatophyta</taxon>
        <taxon>Magnoliopsida</taxon>
        <taxon>eudicotyledons</taxon>
        <taxon>Gunneridae</taxon>
        <taxon>Pentapetalae</taxon>
        <taxon>rosids</taxon>
        <taxon>fabids</taxon>
        <taxon>Celastrales</taxon>
        <taxon>Celastraceae</taxon>
        <taxon>Tripterygium</taxon>
    </lineage>
</organism>
<accession>A0A7J7D5X1</accession>
<protein>
    <submittedName>
        <fullName evidence="1">Uncharacterized protein</fullName>
    </submittedName>
</protein>
<name>A0A7J7D5X1_TRIWF</name>
<dbReference type="EMBL" id="JAAARO010000010">
    <property type="protein sequence ID" value="KAF5741755.1"/>
    <property type="molecule type" value="Genomic_DNA"/>
</dbReference>
<keyword evidence="2" id="KW-1185">Reference proteome</keyword>
<dbReference type="AlphaFoldDB" id="A0A7J7D5X1"/>
<gene>
    <name evidence="1" type="ORF">HS088_TW10G00761</name>
</gene>
<evidence type="ECO:0000313" key="1">
    <source>
        <dbReference type="EMBL" id="KAF5741755.1"/>
    </source>
</evidence>
<dbReference type="InParanoid" id="A0A7J7D5X1"/>
<comment type="caution">
    <text evidence="1">The sequence shown here is derived from an EMBL/GenBank/DDBJ whole genome shotgun (WGS) entry which is preliminary data.</text>
</comment>
<evidence type="ECO:0000313" key="2">
    <source>
        <dbReference type="Proteomes" id="UP000593562"/>
    </source>
</evidence>
<dbReference type="Proteomes" id="UP000593562">
    <property type="component" value="Unassembled WGS sequence"/>
</dbReference>